<dbReference type="Proteomes" id="UP000299102">
    <property type="component" value="Unassembled WGS sequence"/>
</dbReference>
<organism evidence="1 2">
    <name type="scientific">Eumeta variegata</name>
    <name type="common">Bagworm moth</name>
    <name type="synonym">Eumeta japonica</name>
    <dbReference type="NCBI Taxonomy" id="151549"/>
    <lineage>
        <taxon>Eukaryota</taxon>
        <taxon>Metazoa</taxon>
        <taxon>Ecdysozoa</taxon>
        <taxon>Arthropoda</taxon>
        <taxon>Hexapoda</taxon>
        <taxon>Insecta</taxon>
        <taxon>Pterygota</taxon>
        <taxon>Neoptera</taxon>
        <taxon>Endopterygota</taxon>
        <taxon>Lepidoptera</taxon>
        <taxon>Glossata</taxon>
        <taxon>Ditrysia</taxon>
        <taxon>Tineoidea</taxon>
        <taxon>Psychidae</taxon>
        <taxon>Oiketicinae</taxon>
        <taxon>Eumeta</taxon>
    </lineage>
</organism>
<accession>A0A4C1VEP5</accession>
<protein>
    <submittedName>
        <fullName evidence="1">Uncharacterized protein</fullName>
    </submittedName>
</protein>
<dbReference type="AlphaFoldDB" id="A0A4C1VEP5"/>
<evidence type="ECO:0000313" key="1">
    <source>
        <dbReference type="EMBL" id="GBP37083.1"/>
    </source>
</evidence>
<dbReference type="EMBL" id="BGZK01000328">
    <property type="protein sequence ID" value="GBP37083.1"/>
    <property type="molecule type" value="Genomic_DNA"/>
</dbReference>
<proteinExistence type="predicted"/>
<name>A0A4C1VEP5_EUMVA</name>
<sequence length="72" mass="7760">MVTWSLRGSAGTRWRFLLGYRPRPRITLNAVVGGGGSVNKSLQTRTLTGSKGIVIRGQEITGELTIELNSAC</sequence>
<comment type="caution">
    <text evidence="1">The sequence shown here is derived from an EMBL/GenBank/DDBJ whole genome shotgun (WGS) entry which is preliminary data.</text>
</comment>
<reference evidence="1 2" key="1">
    <citation type="journal article" date="2019" name="Commun. Biol.">
        <title>The bagworm genome reveals a unique fibroin gene that provides high tensile strength.</title>
        <authorList>
            <person name="Kono N."/>
            <person name="Nakamura H."/>
            <person name="Ohtoshi R."/>
            <person name="Tomita M."/>
            <person name="Numata K."/>
            <person name="Arakawa K."/>
        </authorList>
    </citation>
    <scope>NUCLEOTIDE SEQUENCE [LARGE SCALE GENOMIC DNA]</scope>
</reference>
<evidence type="ECO:0000313" key="2">
    <source>
        <dbReference type="Proteomes" id="UP000299102"/>
    </source>
</evidence>
<gene>
    <name evidence="1" type="ORF">EVAR_19212_1</name>
</gene>
<keyword evidence="2" id="KW-1185">Reference proteome</keyword>